<feature type="region of interest" description="Disordered" evidence="1">
    <location>
        <begin position="1"/>
        <end position="47"/>
    </location>
</feature>
<feature type="region of interest" description="Disordered" evidence="1">
    <location>
        <begin position="638"/>
        <end position="663"/>
    </location>
</feature>
<organism evidence="2 3">
    <name type="scientific">Chrysochromulina tobinii</name>
    <dbReference type="NCBI Taxonomy" id="1460289"/>
    <lineage>
        <taxon>Eukaryota</taxon>
        <taxon>Haptista</taxon>
        <taxon>Haptophyta</taxon>
        <taxon>Prymnesiophyceae</taxon>
        <taxon>Prymnesiales</taxon>
        <taxon>Chrysochromulinaceae</taxon>
        <taxon>Chrysochromulina</taxon>
    </lineage>
</organism>
<gene>
    <name evidence="2" type="ORF">Ctob_009697</name>
</gene>
<name>A0A0M0JFN5_9EUKA</name>
<dbReference type="Proteomes" id="UP000037460">
    <property type="component" value="Unassembled WGS sequence"/>
</dbReference>
<evidence type="ECO:0000256" key="1">
    <source>
        <dbReference type="SAM" id="MobiDB-lite"/>
    </source>
</evidence>
<sequence>MGSDPPAAPATARVVGEGGEESAPAATQPDGSPGSEEYGTGKAPTADALDGAMMAGQRRGHELLTQRYLRLPDSYTTPFSMELTPQRVLAREPPLALLPGMGSRPTTPAERWRWLKNGQRLCDCGLRDGDHVFVDVGDGVGEALSKVFVPSSRPFSAKPALVTRDERVGEAVVRFERVHISVGADPMAITGEECLLDKTDQLPDVRPTVRYSLIDRLPSARLVADYGTWLARRKGEGPNGAADPAAITSDESFEDFKSVFERVSVVDMPKSGEWVSDVRAILWSRYDLLIYCFYSHGGAKDAPGQPPPNPKDKNSRHGQITMLDCWDFVRACGLTSPTLGINELDVQMPDHELRRKKRLELIHLPESRVSLPEFVEMLVRVALYNQPDILKPLREVKDALKDILEQHVSPVYESPIPSSCLGNAGVSPFTPLDPATRRMLRMHAISLRMLFEQHVRDDVTGYAIRVREVDNLFRESGMYRASTSDEMLTPKQLVSLFGSMVLGGHSEPALAAWMQRHAPLFPHLPAPTLDGTGRLTVLPGGGLLQWEFEELIARAALLRYAADTVTPDHMKVNELCQMLRARARPKVGRLRGSVPWLAAPPMEYTYDNGPTGGNGARLTLPRPIDEAKANAERVKAVSSLLKVRQPPPKAAAKDDKGGGKKKK</sequence>
<keyword evidence="3" id="KW-1185">Reference proteome</keyword>
<comment type="caution">
    <text evidence="2">The sequence shown here is derived from an EMBL/GenBank/DDBJ whole genome shotgun (WGS) entry which is preliminary data.</text>
</comment>
<proteinExistence type="predicted"/>
<feature type="compositionally biased region" description="Basic and acidic residues" evidence="1">
    <location>
        <begin position="651"/>
        <end position="663"/>
    </location>
</feature>
<evidence type="ECO:0000313" key="3">
    <source>
        <dbReference type="Proteomes" id="UP000037460"/>
    </source>
</evidence>
<protein>
    <submittedName>
        <fullName evidence="2">Uncharacterized protein</fullName>
    </submittedName>
</protein>
<accession>A0A0M0JFN5</accession>
<evidence type="ECO:0000313" key="2">
    <source>
        <dbReference type="EMBL" id="KOO25399.1"/>
    </source>
</evidence>
<dbReference type="EMBL" id="JWZX01002979">
    <property type="protein sequence ID" value="KOO25399.1"/>
    <property type="molecule type" value="Genomic_DNA"/>
</dbReference>
<reference evidence="3" key="1">
    <citation type="journal article" date="2015" name="PLoS Genet.">
        <title>Genome Sequence and Transcriptome Analyses of Chrysochromulina tobin: Metabolic Tools for Enhanced Algal Fitness in the Prominent Order Prymnesiales (Haptophyceae).</title>
        <authorList>
            <person name="Hovde B.T."/>
            <person name="Deodato C.R."/>
            <person name="Hunsperger H.M."/>
            <person name="Ryken S.A."/>
            <person name="Yost W."/>
            <person name="Jha R.K."/>
            <person name="Patterson J."/>
            <person name="Monnat R.J. Jr."/>
            <person name="Barlow S.B."/>
            <person name="Starkenburg S.R."/>
            <person name="Cattolico R.A."/>
        </authorList>
    </citation>
    <scope>NUCLEOTIDE SEQUENCE</scope>
    <source>
        <strain evidence="3">CCMP291</strain>
    </source>
</reference>
<dbReference type="AlphaFoldDB" id="A0A0M0JFN5"/>